<dbReference type="InterPro" id="IPR012878">
    <property type="entry name" value="Beta-AFase-like_GH127_cat"/>
</dbReference>
<accession>A0ABT9YST2</accession>
<evidence type="ECO:0000259" key="2">
    <source>
        <dbReference type="Pfam" id="PF20736"/>
    </source>
</evidence>
<dbReference type="InterPro" id="IPR049174">
    <property type="entry name" value="Beta-AFase-like"/>
</dbReference>
<protein>
    <submittedName>
        <fullName evidence="4">DUF1680 family protein</fullName>
    </submittedName>
</protein>
<feature type="domain" description="Non-reducing end beta-L-arabinofuranosidase-like GH127 C-terminal" evidence="3">
    <location>
        <begin position="533"/>
        <end position="642"/>
    </location>
</feature>
<reference evidence="4 5" key="1">
    <citation type="submission" date="2023-07" db="EMBL/GenBank/DDBJ databases">
        <title>Genomic Encyclopedia of Type Strains, Phase IV (KMG-IV): sequencing the most valuable type-strain genomes for metagenomic binning, comparative biology and taxonomic classification.</title>
        <authorList>
            <person name="Goeker M."/>
        </authorList>
    </citation>
    <scope>NUCLEOTIDE SEQUENCE [LARGE SCALE GENOMIC DNA]</scope>
    <source>
        <strain evidence="4 5">DSM 105143</strain>
    </source>
</reference>
<evidence type="ECO:0000313" key="4">
    <source>
        <dbReference type="EMBL" id="MDQ0223045.1"/>
    </source>
</evidence>
<feature type="domain" description="Non-reducing end beta-L-arabinofuranosidase-like GH127 middle" evidence="2">
    <location>
        <begin position="444"/>
        <end position="511"/>
    </location>
</feature>
<dbReference type="Proteomes" id="UP001223079">
    <property type="component" value="Unassembled WGS sequence"/>
</dbReference>
<evidence type="ECO:0000259" key="1">
    <source>
        <dbReference type="Pfam" id="PF07944"/>
    </source>
</evidence>
<feature type="domain" description="Non-reducing end beta-L-arabinofuranosidase-like GH127 catalytic" evidence="1">
    <location>
        <begin position="8"/>
        <end position="433"/>
    </location>
</feature>
<dbReference type="Pfam" id="PF20737">
    <property type="entry name" value="Glyco_hydro127C"/>
    <property type="match status" value="1"/>
</dbReference>
<dbReference type="InterPro" id="IPR049049">
    <property type="entry name" value="Beta-AFase-like_GH127_C"/>
</dbReference>
<dbReference type="SUPFAM" id="SSF48208">
    <property type="entry name" value="Six-hairpin glycosidases"/>
    <property type="match status" value="1"/>
</dbReference>
<sequence length="648" mass="73522">MKTFRLNQVNITSEFWNYYLDLIRTETLPYQLAVLKDEIDVDVQAERQDASLPAGKSHAIENFKIAAGLSEGDHFGWFFQDSDAYKWLEAVGYQLQITEDSKLEAAADELIDIIAQAQESTGYLNTYFQLRYPDLKYRQLYFSHELYCAGHLIEGAIAYHQATGKAKILDVALRFVDDIAEHFGWAEGQIQGADGHQEIELALLKLFDYTGKQQCLELANFFIEVRGLDPEFYRKEIVRNVKDGLSSDNPPVDLTYLQAYSQPKHQELALGHAVRMLYMSTAMAKLVQYLDNEELEDACYKIWNDITQRKLYITGGVGSTVHGEAFVGPYDLPNDTMYCETCASIALLYFAYELFKLSPKGEYIDVMERVLYNGILSGAALDGKHFFYVNPLEVDIESCRFNPDKGHVKLERPDWLGCACCPPNFARTISSIGTYIYTQFEDSVSLNLYVASNLVTEDFELRQETAFPNDDSVSVFYKGVSNHLVLRKPYWATEFKVTCRGGDIIAETFDWVTVAVSNEAEIEIVFKQPLLTITANPLVQSTVGKVAFQKGPFVYCGQTLQNPSLDRCRVPKHFQDEYETTLATDLALPYSLVTIPASKVSAWDGLYRFNGDSEVPESMSLHLIPYFLWANQGVSGMRVWFPKEVVDD</sequence>
<evidence type="ECO:0000259" key="3">
    <source>
        <dbReference type="Pfam" id="PF20737"/>
    </source>
</evidence>
<dbReference type="Pfam" id="PF20736">
    <property type="entry name" value="Glyco_hydro127M"/>
    <property type="match status" value="1"/>
</dbReference>
<comment type="caution">
    <text evidence="4">The sequence shown here is derived from an EMBL/GenBank/DDBJ whole genome shotgun (WGS) entry which is preliminary data.</text>
</comment>
<evidence type="ECO:0000313" key="5">
    <source>
        <dbReference type="Proteomes" id="UP001223079"/>
    </source>
</evidence>
<dbReference type="InterPro" id="IPR008928">
    <property type="entry name" value="6-hairpin_glycosidase_sf"/>
</dbReference>
<dbReference type="RefSeq" id="WP_307122201.1">
    <property type="nucleotide sequence ID" value="NZ_JAUSTM010000016.1"/>
</dbReference>
<keyword evidence="5" id="KW-1185">Reference proteome</keyword>
<dbReference type="Pfam" id="PF07944">
    <property type="entry name" value="Beta-AFase-like_GH127_cat"/>
    <property type="match status" value="1"/>
</dbReference>
<dbReference type="PANTHER" id="PTHR43465:SF2">
    <property type="entry name" value="DUF1680 DOMAIN PROTEIN (AFU_ORTHOLOGUE AFUA_1G08910)"/>
    <property type="match status" value="1"/>
</dbReference>
<dbReference type="PANTHER" id="PTHR43465">
    <property type="entry name" value="DUF1680 DOMAIN PROTEIN (AFU_ORTHOLOGUE AFUA_1G08910)"/>
    <property type="match status" value="1"/>
</dbReference>
<name>A0ABT9YST2_9STRE</name>
<organism evidence="4 5">
    <name type="scientific">Streptococcus moroccensis</name>
    <dbReference type="NCBI Taxonomy" id="1451356"/>
    <lineage>
        <taxon>Bacteria</taxon>
        <taxon>Bacillati</taxon>
        <taxon>Bacillota</taxon>
        <taxon>Bacilli</taxon>
        <taxon>Lactobacillales</taxon>
        <taxon>Streptococcaceae</taxon>
        <taxon>Streptococcus</taxon>
    </lineage>
</organism>
<proteinExistence type="predicted"/>
<dbReference type="InterPro" id="IPR049046">
    <property type="entry name" value="Beta-AFase-like_GH127_middle"/>
</dbReference>
<gene>
    <name evidence="4" type="ORF">J2S23_001620</name>
</gene>
<dbReference type="EMBL" id="JAUSTM010000016">
    <property type="protein sequence ID" value="MDQ0223045.1"/>
    <property type="molecule type" value="Genomic_DNA"/>
</dbReference>